<gene>
    <name evidence="1" type="ORF">ACH5RR_012109</name>
</gene>
<dbReference type="EMBL" id="JBJUIK010000005">
    <property type="protein sequence ID" value="KAL3527453.1"/>
    <property type="molecule type" value="Genomic_DNA"/>
</dbReference>
<accession>A0ABD3A8E3</accession>
<sequence>MSLLQYGCTKATSQLNDKIGILNAQVDDNYADYLLGVTTDEMAMMDTQNKKLDIKLINERLKGELLYFQIKVSTFESIRGIMGRNHVIACLPLDPDVILSPMEASAETSSQASDLANTSSTPLSVLSLPTAPTKPHMPIAAAKEIAQDPTKSSGKEPWLLNLKNNLNTLNRTAVLGYSFDIFCIYLLLSISSNPYYYISSQI</sequence>
<name>A0ABD3A8E3_9GENT</name>
<comment type="caution">
    <text evidence="1">The sequence shown here is derived from an EMBL/GenBank/DDBJ whole genome shotgun (WGS) entry which is preliminary data.</text>
</comment>
<dbReference type="AlphaFoldDB" id="A0ABD3A8E3"/>
<dbReference type="Proteomes" id="UP001630127">
    <property type="component" value="Unassembled WGS sequence"/>
</dbReference>
<evidence type="ECO:0000313" key="2">
    <source>
        <dbReference type="Proteomes" id="UP001630127"/>
    </source>
</evidence>
<organism evidence="1 2">
    <name type="scientific">Cinchona calisaya</name>
    <dbReference type="NCBI Taxonomy" id="153742"/>
    <lineage>
        <taxon>Eukaryota</taxon>
        <taxon>Viridiplantae</taxon>
        <taxon>Streptophyta</taxon>
        <taxon>Embryophyta</taxon>
        <taxon>Tracheophyta</taxon>
        <taxon>Spermatophyta</taxon>
        <taxon>Magnoliopsida</taxon>
        <taxon>eudicotyledons</taxon>
        <taxon>Gunneridae</taxon>
        <taxon>Pentapetalae</taxon>
        <taxon>asterids</taxon>
        <taxon>lamiids</taxon>
        <taxon>Gentianales</taxon>
        <taxon>Rubiaceae</taxon>
        <taxon>Cinchonoideae</taxon>
        <taxon>Cinchoneae</taxon>
        <taxon>Cinchona</taxon>
    </lineage>
</organism>
<keyword evidence="2" id="KW-1185">Reference proteome</keyword>
<proteinExistence type="predicted"/>
<evidence type="ECO:0000313" key="1">
    <source>
        <dbReference type="EMBL" id="KAL3527453.1"/>
    </source>
</evidence>
<reference evidence="1 2" key="1">
    <citation type="submission" date="2024-11" db="EMBL/GenBank/DDBJ databases">
        <title>A near-complete genome assembly of Cinchona calisaya.</title>
        <authorList>
            <person name="Lian D.C."/>
            <person name="Zhao X.W."/>
            <person name="Wei L."/>
        </authorList>
    </citation>
    <scope>NUCLEOTIDE SEQUENCE [LARGE SCALE GENOMIC DNA]</scope>
    <source>
        <tissue evidence="1">Nenye</tissue>
    </source>
</reference>
<protein>
    <submittedName>
        <fullName evidence="1">Uncharacterized protein</fullName>
    </submittedName>
</protein>